<feature type="compositionally biased region" description="Low complexity" evidence="1">
    <location>
        <begin position="444"/>
        <end position="458"/>
    </location>
</feature>
<keyword evidence="4" id="KW-1185">Reference proteome</keyword>
<accession>A0ABY1PXF9</accession>
<evidence type="ECO:0008006" key="5">
    <source>
        <dbReference type="Google" id="ProtNLM"/>
    </source>
</evidence>
<sequence length="505" mass="54494">MFFQGTPARRRRLAAQLCAATIVASAPFATATWNPTAHADHPTSFADISDRDTPNGNVTATEPSTRTWNRSTTWQPRPLSLPATSDRDRWSPPAPVVPQVSQVVIQTPPPAPIVRPPEPAPTPAEIRQQRLAFQRAETRVARELSQQWTNNEPLPPSDQIDIGSRKSQLAATAVEQLRLANWSAKRGAIASAQAAATQTLRTIALLRDTQAGGNLHTQQLNECFVAIRESTDFAGRYGPVDTDAIKRLIEVHQTPTLKQVSTSQLTASRAVEAYLQFAKTRLVEATQGGPLAAEAAMILADVESWVADGAVEPPTEHSKLHASALALTYRRAAVEIAPENPDAAAKLGRTLLRRSIPTAAKDYLLQSVNAEPTRQRVESLLEAAARSGDFILVDQCEKQLAATPLPSELPIQMMSPQDFARTSQTAFTPGFASTPAGTTHNGFSPTPQSPASQSPTPQYRVGTRPAYRTAAPRSSTPLGARTDQIVDPTLPTSPAANRSNGRLLW</sequence>
<feature type="region of interest" description="Disordered" evidence="1">
    <location>
        <begin position="427"/>
        <end position="505"/>
    </location>
</feature>
<comment type="caution">
    <text evidence="3">The sequence shown here is derived from an EMBL/GenBank/DDBJ whole genome shotgun (WGS) entry which is preliminary data.</text>
</comment>
<evidence type="ECO:0000313" key="4">
    <source>
        <dbReference type="Proteomes" id="UP001158067"/>
    </source>
</evidence>
<dbReference type="EMBL" id="FXUG01000003">
    <property type="protein sequence ID" value="SMP51945.1"/>
    <property type="molecule type" value="Genomic_DNA"/>
</dbReference>
<feature type="compositionally biased region" description="Polar residues" evidence="1">
    <location>
        <begin position="54"/>
        <end position="75"/>
    </location>
</feature>
<feature type="chain" id="PRO_5047350016" description="Secreted protein" evidence="2">
    <location>
        <begin position="32"/>
        <end position="505"/>
    </location>
</feature>
<feature type="compositionally biased region" description="Polar residues" evidence="1">
    <location>
        <begin position="490"/>
        <end position="505"/>
    </location>
</feature>
<reference evidence="3 4" key="1">
    <citation type="submission" date="2017-05" db="EMBL/GenBank/DDBJ databases">
        <authorList>
            <person name="Varghese N."/>
            <person name="Submissions S."/>
        </authorList>
    </citation>
    <scope>NUCLEOTIDE SEQUENCE [LARGE SCALE GENOMIC DNA]</scope>
    <source>
        <strain evidence="3 4">DSM 25457</strain>
    </source>
</reference>
<keyword evidence="2" id="KW-0732">Signal</keyword>
<evidence type="ECO:0000256" key="1">
    <source>
        <dbReference type="SAM" id="MobiDB-lite"/>
    </source>
</evidence>
<feature type="region of interest" description="Disordered" evidence="1">
    <location>
        <begin position="42"/>
        <end position="95"/>
    </location>
</feature>
<evidence type="ECO:0000313" key="3">
    <source>
        <dbReference type="EMBL" id="SMP51945.1"/>
    </source>
</evidence>
<organism evidence="3 4">
    <name type="scientific">Neorhodopirellula lusitana</name>
    <dbReference type="NCBI Taxonomy" id="445327"/>
    <lineage>
        <taxon>Bacteria</taxon>
        <taxon>Pseudomonadati</taxon>
        <taxon>Planctomycetota</taxon>
        <taxon>Planctomycetia</taxon>
        <taxon>Pirellulales</taxon>
        <taxon>Pirellulaceae</taxon>
        <taxon>Neorhodopirellula</taxon>
    </lineage>
</organism>
<feature type="signal peptide" evidence="2">
    <location>
        <begin position="1"/>
        <end position="31"/>
    </location>
</feature>
<name>A0ABY1PXF9_9BACT</name>
<evidence type="ECO:0000256" key="2">
    <source>
        <dbReference type="SAM" id="SignalP"/>
    </source>
</evidence>
<gene>
    <name evidence="3" type="ORF">SAMN06265222_103381</name>
</gene>
<proteinExistence type="predicted"/>
<protein>
    <recommendedName>
        <fullName evidence="5">Secreted protein</fullName>
    </recommendedName>
</protein>
<dbReference type="Proteomes" id="UP001158067">
    <property type="component" value="Unassembled WGS sequence"/>
</dbReference>